<dbReference type="EMBL" id="BSRL01000010">
    <property type="protein sequence ID" value="GLV71301.1"/>
    <property type="molecule type" value="Genomic_DNA"/>
</dbReference>
<name>A0AAI9PFT8_PECCC</name>
<sequence length="50" mass="5950">MRLELEGLSEAMPKFCLYMTQDFGTESVRMISDLEQLHRGIHVYLIFRED</sequence>
<accession>A0AAI9PFT8</accession>
<dbReference type="AlphaFoldDB" id="A0AAI9PFT8"/>
<gene>
    <name evidence="1" type="ORF">Pcaca03_37450</name>
</gene>
<reference evidence="1" key="1">
    <citation type="submission" date="2023-02" db="EMBL/GenBank/DDBJ databases">
        <title>Pectobacterium carotovorum subsp. carotovorum NBRC 12380.</title>
        <authorList>
            <person name="Ichikawa N."/>
            <person name="Sato H."/>
            <person name="Tonouchi N."/>
        </authorList>
    </citation>
    <scope>NUCLEOTIDE SEQUENCE</scope>
    <source>
        <strain evidence="1">NBRC 12380</strain>
    </source>
</reference>
<evidence type="ECO:0000313" key="2">
    <source>
        <dbReference type="Proteomes" id="UP001165145"/>
    </source>
</evidence>
<dbReference type="Proteomes" id="UP001165145">
    <property type="component" value="Unassembled WGS sequence"/>
</dbReference>
<protein>
    <submittedName>
        <fullName evidence="1">Uncharacterized protein</fullName>
    </submittedName>
</protein>
<comment type="caution">
    <text evidence="1">The sequence shown here is derived from an EMBL/GenBank/DDBJ whole genome shotgun (WGS) entry which is preliminary data.</text>
</comment>
<proteinExistence type="predicted"/>
<evidence type="ECO:0000313" key="1">
    <source>
        <dbReference type="EMBL" id="GLV71301.1"/>
    </source>
</evidence>
<organism evidence="1 2">
    <name type="scientific">Pectobacterium carotovorum subsp. carotovorum</name>
    <name type="common">Erwinia carotovora subsp. carotovora</name>
    <dbReference type="NCBI Taxonomy" id="555"/>
    <lineage>
        <taxon>Bacteria</taxon>
        <taxon>Pseudomonadati</taxon>
        <taxon>Pseudomonadota</taxon>
        <taxon>Gammaproteobacteria</taxon>
        <taxon>Enterobacterales</taxon>
        <taxon>Pectobacteriaceae</taxon>
        <taxon>Pectobacterium</taxon>
    </lineage>
</organism>